<dbReference type="InterPro" id="IPR000683">
    <property type="entry name" value="Gfo/Idh/MocA-like_OxRdtase_N"/>
</dbReference>
<dbReference type="PANTHER" id="PTHR42840">
    <property type="entry name" value="NAD(P)-BINDING ROSSMANN-FOLD SUPERFAMILY PROTEIN-RELATED"/>
    <property type="match status" value="1"/>
</dbReference>
<reference evidence="4" key="1">
    <citation type="submission" date="2021-01" db="EMBL/GenBank/DDBJ databases">
        <authorList>
            <person name="Corre E."/>
            <person name="Pelletier E."/>
            <person name="Niang G."/>
            <person name="Scheremetjew M."/>
            <person name="Finn R."/>
            <person name="Kale V."/>
            <person name="Holt S."/>
            <person name="Cochrane G."/>
            <person name="Meng A."/>
            <person name="Brown T."/>
            <person name="Cohen L."/>
        </authorList>
    </citation>
    <scope>NUCLEOTIDE SEQUENCE</scope>
    <source>
        <strain evidence="4">MM31A-1</strain>
    </source>
</reference>
<feature type="compositionally biased region" description="Low complexity" evidence="2">
    <location>
        <begin position="565"/>
        <end position="576"/>
    </location>
</feature>
<name>A0A7S3QFJ8_9STRA</name>
<dbReference type="GO" id="GO:0006740">
    <property type="term" value="P:NADPH regeneration"/>
    <property type="evidence" value="ECO:0007669"/>
    <property type="project" value="TreeGrafter"/>
</dbReference>
<dbReference type="AlphaFoldDB" id="A0A7S3QFJ8"/>
<evidence type="ECO:0000256" key="2">
    <source>
        <dbReference type="SAM" id="MobiDB-lite"/>
    </source>
</evidence>
<feature type="region of interest" description="Disordered" evidence="2">
    <location>
        <begin position="537"/>
        <end position="576"/>
    </location>
</feature>
<feature type="compositionally biased region" description="Basic and acidic residues" evidence="2">
    <location>
        <begin position="537"/>
        <end position="548"/>
    </location>
</feature>
<dbReference type="GO" id="GO:0005737">
    <property type="term" value="C:cytoplasm"/>
    <property type="evidence" value="ECO:0007669"/>
    <property type="project" value="TreeGrafter"/>
</dbReference>
<evidence type="ECO:0000256" key="1">
    <source>
        <dbReference type="ARBA" id="ARBA00023002"/>
    </source>
</evidence>
<accession>A0A7S3QFJ8</accession>
<dbReference type="EMBL" id="HBIO01026485">
    <property type="protein sequence ID" value="CAE0475503.1"/>
    <property type="molecule type" value="Transcribed_RNA"/>
</dbReference>
<dbReference type="Pfam" id="PF01408">
    <property type="entry name" value="GFO_IDH_MocA"/>
    <property type="match status" value="1"/>
</dbReference>
<dbReference type="PANTHER" id="PTHR42840:SF3">
    <property type="entry name" value="BINDING ROSSMANN FOLD OXIDOREDUCTASE, PUTATIVE (AFU_ORTHOLOGUE AFUA_2G10240)-RELATED"/>
    <property type="match status" value="1"/>
</dbReference>
<evidence type="ECO:0000259" key="3">
    <source>
        <dbReference type="Pfam" id="PF01408"/>
    </source>
</evidence>
<dbReference type="Gene3D" id="3.40.50.720">
    <property type="entry name" value="NAD(P)-binding Rossmann-like Domain"/>
    <property type="match status" value="1"/>
</dbReference>
<feature type="domain" description="Gfo/Idh/MocA-like oxidoreductase N-terminal" evidence="3">
    <location>
        <begin position="75"/>
        <end position="154"/>
    </location>
</feature>
<dbReference type="SUPFAM" id="SSF51735">
    <property type="entry name" value="NAD(P)-binding Rossmann-fold domains"/>
    <property type="match status" value="1"/>
</dbReference>
<feature type="region of interest" description="Disordered" evidence="2">
    <location>
        <begin position="403"/>
        <end position="430"/>
    </location>
</feature>
<dbReference type="GO" id="GO:0016491">
    <property type="term" value="F:oxidoreductase activity"/>
    <property type="evidence" value="ECO:0007669"/>
    <property type="project" value="UniProtKB-KW"/>
</dbReference>
<sequence length="622" mass="68177">MSDTLVNKVGDKTLDVVLVGCGMPKRGMGWYHLTQLLEMENANVIGMVEPFFLNPTLCPTPPAAFTELVTQLEAAACGGVVCTDSVSKLATFEEKDTMCLIAGRTNDNPKLFKECVDQGAKVIYLEKPGAPTVAELQEMSDLAESKGVKVYLGYNKNVTPYVQKALALQKENAGSSITFCHNNSYATNELNECFTRNREGMLKNMAIHELALLVSFFGVTVDTVKDFNLNTHTLFTEKLSVWVPGTVVPNDEYISDFSRIGFSVTTKDSDNSVSVMADRCGGNVSFASVKNADGVEIEKFNFPDEETLKKVEKQCEEDPEMMPYFFVQSDDYSTLKNLVVDSALSGEPAQSVATIQIAIEALKLAEYFTEEAGRVLDAIAKEEKEKAEKNRLAEIEAEQKAKEEAEAKKKEEEEAAHKKHDKEAAKVKAEEELEEARLQMEVKKKTRLRAIEEAEAVAAKKKAEEEATAAKKIEEEAAAAAQKKAEEEAIAAKQKADDEAAVTATRFRLDRKWFLSQVQAEEEAATAKQKVDEKAAAAKKKVDEEAASARRKVRFPTAESEKVEPSPSNAPAPALASTTSVQKLEASTFAVKQRALNFANFVGGAVAATAVMYTIQNFMPSN</sequence>
<proteinExistence type="predicted"/>
<gene>
    <name evidence="4" type="ORF">CDEB00056_LOCUS20356</name>
</gene>
<dbReference type="GO" id="GO:0000166">
    <property type="term" value="F:nucleotide binding"/>
    <property type="evidence" value="ECO:0007669"/>
    <property type="project" value="InterPro"/>
</dbReference>
<keyword evidence="1" id="KW-0560">Oxidoreductase</keyword>
<evidence type="ECO:0000313" key="4">
    <source>
        <dbReference type="EMBL" id="CAE0475503.1"/>
    </source>
</evidence>
<dbReference type="InterPro" id="IPR036291">
    <property type="entry name" value="NAD(P)-bd_dom_sf"/>
</dbReference>
<organism evidence="4">
    <name type="scientific">Chaetoceros debilis</name>
    <dbReference type="NCBI Taxonomy" id="122233"/>
    <lineage>
        <taxon>Eukaryota</taxon>
        <taxon>Sar</taxon>
        <taxon>Stramenopiles</taxon>
        <taxon>Ochrophyta</taxon>
        <taxon>Bacillariophyta</taxon>
        <taxon>Coscinodiscophyceae</taxon>
        <taxon>Chaetocerotophycidae</taxon>
        <taxon>Chaetocerotales</taxon>
        <taxon>Chaetocerotaceae</taxon>
        <taxon>Chaetoceros</taxon>
    </lineage>
</organism>
<protein>
    <recommendedName>
        <fullName evidence="3">Gfo/Idh/MocA-like oxidoreductase N-terminal domain-containing protein</fullName>
    </recommendedName>
</protein>